<dbReference type="EMBL" id="CAJOBJ010118172">
    <property type="protein sequence ID" value="CAF4663220.1"/>
    <property type="molecule type" value="Genomic_DNA"/>
</dbReference>
<comment type="caution">
    <text evidence="5">The sequence shown here is derived from an EMBL/GenBank/DDBJ whole genome shotgun (WGS) entry which is preliminary data.</text>
</comment>
<dbReference type="InterPro" id="IPR041658">
    <property type="entry name" value="AAA_lid_11"/>
</dbReference>
<evidence type="ECO:0000313" key="4">
    <source>
        <dbReference type="EMBL" id="CAF4591840.1"/>
    </source>
</evidence>
<dbReference type="AlphaFoldDB" id="A0A8S2ZRL3"/>
<evidence type="ECO:0000259" key="1">
    <source>
        <dbReference type="Pfam" id="PF18198"/>
    </source>
</evidence>
<dbReference type="Proteomes" id="UP000681720">
    <property type="component" value="Unassembled WGS sequence"/>
</dbReference>
<dbReference type="EMBL" id="CAJOBH010077051">
    <property type="protein sequence ID" value="CAF4499514.1"/>
    <property type="molecule type" value="Genomic_DNA"/>
</dbReference>
<organism evidence="5 7">
    <name type="scientific">Rotaria magnacalcarata</name>
    <dbReference type="NCBI Taxonomy" id="392030"/>
    <lineage>
        <taxon>Eukaryota</taxon>
        <taxon>Metazoa</taxon>
        <taxon>Spiralia</taxon>
        <taxon>Gnathifera</taxon>
        <taxon>Rotifera</taxon>
        <taxon>Eurotatoria</taxon>
        <taxon>Bdelloidea</taxon>
        <taxon>Philodinida</taxon>
        <taxon>Philodinidae</taxon>
        <taxon>Rotaria</taxon>
    </lineage>
</organism>
<feature type="non-terminal residue" evidence="5">
    <location>
        <position position="1"/>
    </location>
</feature>
<evidence type="ECO:0000313" key="2">
    <source>
        <dbReference type="EMBL" id="CAF4491231.1"/>
    </source>
</evidence>
<dbReference type="EMBL" id="CAJOBI010142763">
    <property type="protein sequence ID" value="CAF4775452.1"/>
    <property type="molecule type" value="Genomic_DNA"/>
</dbReference>
<evidence type="ECO:0000313" key="6">
    <source>
        <dbReference type="EMBL" id="CAF4775452.1"/>
    </source>
</evidence>
<evidence type="ECO:0000313" key="3">
    <source>
        <dbReference type="EMBL" id="CAF4499514.1"/>
    </source>
</evidence>
<reference evidence="5" key="1">
    <citation type="submission" date="2021-02" db="EMBL/GenBank/DDBJ databases">
        <authorList>
            <person name="Nowell W R."/>
        </authorList>
    </citation>
    <scope>NUCLEOTIDE SEQUENCE</scope>
</reference>
<name>A0A8S2ZRL3_9BILA</name>
<evidence type="ECO:0000313" key="5">
    <source>
        <dbReference type="EMBL" id="CAF4663220.1"/>
    </source>
</evidence>
<dbReference type="EMBL" id="CAJOBH010075366">
    <property type="protein sequence ID" value="CAF4491231.1"/>
    <property type="molecule type" value="Genomic_DNA"/>
</dbReference>
<protein>
    <recommendedName>
        <fullName evidence="1">Dynein heavy chain AAA lid domain-containing protein</fullName>
    </recommendedName>
</protein>
<sequence>NLPIDKIPWEALRTLLSQCIYGGRIDNPFDQRLLNGFLSKLFSLTSLNTDMKLIIEEQDDKLQQPVVVTMPDGIKREQFV</sequence>
<dbReference type="InterPro" id="IPR042219">
    <property type="entry name" value="AAA_lid_11_sf"/>
</dbReference>
<dbReference type="Gene3D" id="1.10.8.720">
    <property type="entry name" value="Region D6 of dynein motor"/>
    <property type="match status" value="1"/>
</dbReference>
<proteinExistence type="predicted"/>
<dbReference type="Proteomes" id="UP000676336">
    <property type="component" value="Unassembled WGS sequence"/>
</dbReference>
<evidence type="ECO:0000313" key="7">
    <source>
        <dbReference type="Proteomes" id="UP000681720"/>
    </source>
</evidence>
<dbReference type="EMBL" id="CAJOBJ010101922">
    <property type="protein sequence ID" value="CAF4591840.1"/>
    <property type="molecule type" value="Genomic_DNA"/>
</dbReference>
<feature type="domain" description="Dynein heavy chain AAA lid" evidence="1">
    <location>
        <begin position="5"/>
        <end position="55"/>
    </location>
</feature>
<dbReference type="Proteomes" id="UP000681967">
    <property type="component" value="Unassembled WGS sequence"/>
</dbReference>
<feature type="non-terminal residue" evidence="5">
    <location>
        <position position="80"/>
    </location>
</feature>
<accession>A0A8S2ZRL3</accession>
<gene>
    <name evidence="2" type="ORF">BYL167_LOCUS35579</name>
    <name evidence="3" type="ORF">BYL167_LOCUS35944</name>
    <name evidence="4" type="ORF">GIL414_LOCUS38534</name>
    <name evidence="5" type="ORF">GIL414_LOCUS41574</name>
    <name evidence="6" type="ORF">SMN809_LOCUS46114</name>
</gene>
<dbReference type="Pfam" id="PF18198">
    <property type="entry name" value="AAA_lid_11"/>
    <property type="match status" value="1"/>
</dbReference>